<gene>
    <name evidence="1" type="ORF">BWQ96_08073</name>
</gene>
<reference evidence="1 2" key="1">
    <citation type="journal article" date="2018" name="Mol. Biol. Evol.">
        <title>Analysis of the draft genome of the red seaweed Gracilariopsis chorda provides insights into genome size evolution in Rhodophyta.</title>
        <authorList>
            <person name="Lee J."/>
            <person name="Yang E.C."/>
            <person name="Graf L."/>
            <person name="Yang J.H."/>
            <person name="Qiu H."/>
            <person name="Zel Zion U."/>
            <person name="Chan C.X."/>
            <person name="Stephens T.G."/>
            <person name="Weber A.P.M."/>
            <person name="Boo G.H."/>
            <person name="Boo S.M."/>
            <person name="Kim K.M."/>
            <person name="Shin Y."/>
            <person name="Jung M."/>
            <person name="Lee S.J."/>
            <person name="Yim H.S."/>
            <person name="Lee J.H."/>
            <person name="Bhattacharya D."/>
            <person name="Yoon H.S."/>
        </authorList>
    </citation>
    <scope>NUCLEOTIDE SEQUENCE [LARGE SCALE GENOMIC DNA]</scope>
    <source>
        <strain evidence="1 2">SKKU-2015</strain>
        <tissue evidence="1">Whole body</tissue>
    </source>
</reference>
<dbReference type="Proteomes" id="UP000247409">
    <property type="component" value="Unassembled WGS sequence"/>
</dbReference>
<accession>A0A2V3IJC9</accession>
<protein>
    <submittedName>
        <fullName evidence="1">Uncharacterized protein</fullName>
    </submittedName>
</protein>
<keyword evidence="2" id="KW-1185">Reference proteome</keyword>
<dbReference type="AlphaFoldDB" id="A0A2V3IJC9"/>
<organism evidence="1 2">
    <name type="scientific">Gracilariopsis chorda</name>
    <dbReference type="NCBI Taxonomy" id="448386"/>
    <lineage>
        <taxon>Eukaryota</taxon>
        <taxon>Rhodophyta</taxon>
        <taxon>Florideophyceae</taxon>
        <taxon>Rhodymeniophycidae</taxon>
        <taxon>Gracilariales</taxon>
        <taxon>Gracilariaceae</taxon>
        <taxon>Gracilariopsis</taxon>
    </lineage>
</organism>
<evidence type="ECO:0000313" key="1">
    <source>
        <dbReference type="EMBL" id="PXF42205.1"/>
    </source>
</evidence>
<sequence length="131" mass="15101">MVKIYPVLPAGVSTLYHSRDFKLKILLRSERSSNVGKRVQLDSALKRPWRGYVDMPRKTDYVMIMARRNYKVYADIGSSKSLLSRRLAVLDTGAGPNFIRLYELQSDERSRIQEACLPDIRDANKRPIKSL</sequence>
<evidence type="ECO:0000313" key="2">
    <source>
        <dbReference type="Proteomes" id="UP000247409"/>
    </source>
</evidence>
<name>A0A2V3IJC9_9FLOR</name>
<comment type="caution">
    <text evidence="1">The sequence shown here is derived from an EMBL/GenBank/DDBJ whole genome shotgun (WGS) entry which is preliminary data.</text>
</comment>
<proteinExistence type="predicted"/>
<dbReference type="EMBL" id="NBIV01000173">
    <property type="protein sequence ID" value="PXF42205.1"/>
    <property type="molecule type" value="Genomic_DNA"/>
</dbReference>